<dbReference type="Pfam" id="PF01261">
    <property type="entry name" value="AP_endonuc_2"/>
    <property type="match status" value="1"/>
</dbReference>
<organism evidence="5 6">
    <name type="scientific">Oryzomicrobium terrae</name>
    <dbReference type="NCBI Taxonomy" id="1735038"/>
    <lineage>
        <taxon>Bacteria</taxon>
        <taxon>Pseudomonadati</taxon>
        <taxon>Pseudomonadota</taxon>
        <taxon>Betaproteobacteria</taxon>
        <taxon>Rhodocyclales</taxon>
        <taxon>Rhodocyclaceae</taxon>
        <taxon>Oryzomicrobium</taxon>
    </lineage>
</organism>
<feature type="active site" description="Proton donor/acceptor" evidence="3">
    <location>
        <position position="143"/>
    </location>
</feature>
<evidence type="ECO:0000259" key="4">
    <source>
        <dbReference type="Pfam" id="PF01261"/>
    </source>
</evidence>
<dbReference type="InterPro" id="IPR026040">
    <property type="entry name" value="HyI-like"/>
</dbReference>
<dbReference type="RefSeq" id="WP_149425863.1">
    <property type="nucleotide sequence ID" value="NZ_CP022579.1"/>
</dbReference>
<sequence length="270" mass="29298">MLKFAANLTFLFADRPFLDRFAAAAEAGFAGVEYLFPYDFPAADIRARLTAHDLTQALFNLPAGDWAAGERGLAALPGREADFRAGLDQARRYAETLGCTRLHAMAGIPPIGADPELVRATYLANIRHAARTLAADGITLMIEPINSRIDMPGYWLDSPRAAFALLDAIGEANVRVQYDLYHAQIMEGDLARTLEYGLAGPVPRIGHLQVADNPGRGEPGSGEIAYPFLFAILERLGYDGWIGCEYKPANLAAGTEAGLGWFAPYRRRAG</sequence>
<dbReference type="Gene3D" id="3.20.20.150">
    <property type="entry name" value="Divalent-metal-dependent TIM barrel enzymes"/>
    <property type="match status" value="1"/>
</dbReference>
<comment type="similarity">
    <text evidence="2">Belongs to the hyi family.</text>
</comment>
<dbReference type="FunFam" id="3.20.20.150:FF:000007">
    <property type="entry name" value="Hydroxypyruvate isomerase"/>
    <property type="match status" value="1"/>
</dbReference>
<dbReference type="InterPro" id="IPR036237">
    <property type="entry name" value="Xyl_isomerase-like_sf"/>
</dbReference>
<keyword evidence="1 2" id="KW-0413">Isomerase</keyword>
<dbReference type="SUPFAM" id="SSF51658">
    <property type="entry name" value="Xylose isomerase-like"/>
    <property type="match status" value="1"/>
</dbReference>
<dbReference type="PANTHER" id="PTHR43489:SF6">
    <property type="entry name" value="HYDROXYPYRUVATE ISOMERASE-RELATED"/>
    <property type="match status" value="1"/>
</dbReference>
<dbReference type="KEGG" id="otr:OTERR_22880"/>
<evidence type="ECO:0000313" key="5">
    <source>
        <dbReference type="EMBL" id="QEL65764.1"/>
    </source>
</evidence>
<dbReference type="GO" id="GO:0008903">
    <property type="term" value="F:hydroxypyruvate isomerase activity"/>
    <property type="evidence" value="ECO:0007669"/>
    <property type="project" value="TreeGrafter"/>
</dbReference>
<dbReference type="InterPro" id="IPR050417">
    <property type="entry name" value="Sugar_Epim/Isomerase"/>
</dbReference>
<reference evidence="5 6" key="1">
    <citation type="submission" date="2017-07" db="EMBL/GenBank/DDBJ databases">
        <title>Complete genome sequence of Oryzomicrobium terrae TPP412.</title>
        <authorList>
            <person name="Chiu L.-W."/>
            <person name="Lo K.-J."/>
            <person name="Tsai Y.-M."/>
            <person name="Lin S.-S."/>
            <person name="Kuo C.-H."/>
            <person name="Liu C.-T."/>
        </authorList>
    </citation>
    <scope>NUCLEOTIDE SEQUENCE [LARGE SCALE GENOMIC DNA]</scope>
    <source>
        <strain evidence="5 6">TPP412</strain>
    </source>
</reference>
<keyword evidence="6" id="KW-1185">Reference proteome</keyword>
<dbReference type="AlphaFoldDB" id="A0A5C1EAT6"/>
<dbReference type="Proteomes" id="UP000323671">
    <property type="component" value="Chromosome"/>
</dbReference>
<evidence type="ECO:0000256" key="2">
    <source>
        <dbReference type="PIRNR" id="PIRNR006241"/>
    </source>
</evidence>
<gene>
    <name evidence="5" type="primary">hfi</name>
    <name evidence="5" type="ORF">OTERR_22880</name>
</gene>
<name>A0A5C1EAT6_9RHOO</name>
<evidence type="ECO:0000256" key="1">
    <source>
        <dbReference type="ARBA" id="ARBA00023235"/>
    </source>
</evidence>
<protein>
    <submittedName>
        <fullName evidence="5">Hydroxypyruvate isomerase</fullName>
    </submittedName>
</protein>
<dbReference type="InterPro" id="IPR053398">
    <property type="entry name" value="HPT_OtnI_isomerases"/>
</dbReference>
<dbReference type="NCBIfam" id="NF043033">
    <property type="entry name" value="OxoTetrIsom"/>
    <property type="match status" value="1"/>
</dbReference>
<dbReference type="PIRSF" id="PIRSF006241">
    <property type="entry name" value="HyI"/>
    <property type="match status" value="1"/>
</dbReference>
<proteinExistence type="inferred from homology"/>
<dbReference type="GO" id="GO:0046487">
    <property type="term" value="P:glyoxylate metabolic process"/>
    <property type="evidence" value="ECO:0007669"/>
    <property type="project" value="TreeGrafter"/>
</dbReference>
<feature type="active site" description="Proton donor/acceptor" evidence="3">
    <location>
        <position position="245"/>
    </location>
</feature>
<dbReference type="InterPro" id="IPR013022">
    <property type="entry name" value="Xyl_isomerase-like_TIM-brl"/>
</dbReference>
<accession>A0A5C1EAT6</accession>
<dbReference type="PANTHER" id="PTHR43489">
    <property type="entry name" value="ISOMERASE"/>
    <property type="match status" value="1"/>
</dbReference>
<evidence type="ECO:0000256" key="3">
    <source>
        <dbReference type="PIRSR" id="PIRSR006241-50"/>
    </source>
</evidence>
<feature type="domain" description="Xylose isomerase-like TIM barrel" evidence="4">
    <location>
        <begin position="21"/>
        <end position="263"/>
    </location>
</feature>
<keyword evidence="5" id="KW-0670">Pyruvate</keyword>
<dbReference type="EMBL" id="CP022579">
    <property type="protein sequence ID" value="QEL65764.1"/>
    <property type="molecule type" value="Genomic_DNA"/>
</dbReference>
<evidence type="ECO:0000313" key="6">
    <source>
        <dbReference type="Proteomes" id="UP000323671"/>
    </source>
</evidence>